<dbReference type="Pfam" id="PF00536">
    <property type="entry name" value="SAM_1"/>
    <property type="match status" value="1"/>
</dbReference>
<keyword evidence="4" id="KW-1185">Reference proteome</keyword>
<dbReference type="CDD" id="cd09519">
    <property type="entry name" value="SAM_ANKS3"/>
    <property type="match status" value="1"/>
</dbReference>
<dbReference type="GO" id="GO:0005929">
    <property type="term" value="C:cilium"/>
    <property type="evidence" value="ECO:0007669"/>
    <property type="project" value="TreeGrafter"/>
</dbReference>
<dbReference type="Proteomes" id="UP001159641">
    <property type="component" value="Unassembled WGS sequence"/>
</dbReference>
<protein>
    <recommendedName>
        <fullName evidence="2">SAM domain-containing protein</fullName>
    </recommendedName>
</protein>
<dbReference type="PANTHER" id="PTHR24184">
    <property type="entry name" value="SI:CH211-189E2.2"/>
    <property type="match status" value="1"/>
</dbReference>
<feature type="compositionally biased region" description="Polar residues" evidence="1">
    <location>
        <begin position="155"/>
        <end position="170"/>
    </location>
</feature>
<evidence type="ECO:0000313" key="4">
    <source>
        <dbReference type="Proteomes" id="UP001159641"/>
    </source>
</evidence>
<dbReference type="SUPFAM" id="SSF47769">
    <property type="entry name" value="SAM/Pointed domain"/>
    <property type="match status" value="1"/>
</dbReference>
<evidence type="ECO:0000256" key="1">
    <source>
        <dbReference type="SAM" id="MobiDB-lite"/>
    </source>
</evidence>
<dbReference type="EMBL" id="JAIQCJ010001983">
    <property type="protein sequence ID" value="KAJ8786610.1"/>
    <property type="molecule type" value="Genomic_DNA"/>
</dbReference>
<dbReference type="InterPro" id="IPR001660">
    <property type="entry name" value="SAM"/>
</dbReference>
<accession>A0AB34H6S0</accession>
<dbReference type="InterPro" id="IPR047238">
    <property type="entry name" value="ANKS3_SAM"/>
</dbReference>
<sequence length="535" mass="58572">MSEEHAFCARLGAARSSSSSEGLARAPELSSEASLESNEVTLPPAPRPPPPASRGLPSRSLQGSVSMQGRAGRPRGGLWQAGQFREVSGLPHREGSVQMKAHTLAVGQGAEPGCSTSAAGPAVALNTHLSPQDSDHARKSSVRKQTKSYVKTKNRYSSSDSQWPPGTGTSCAPGLIPQTDRSPYSGPQKPQGPEDMGQRVNQQCDIRPRLSPRVKEKRRESRVSRDREELLPQTCHRDLATLLEQIGCLKYLQVFEEQDVDLRIFLTLTESDLKEIGITLFGPKRKMTSAIARWHSSARPPSDALELAYADRLEAEMQELAIQLHKRCEEVEAMRGLVSQEQELRAVVESCLLEQDGARKDVHAQLQEAWALARDAALVLDQLRACQAELSTRVQQDESPLEATLGPGLPTAGKESSVLDPEQWLRTKRQGLWAQTPQAYSALCPTDSKGWQAALQALSLPQLSGALEDQVREMGESRGPDSPPALKVIHSCALEPSRLRSSNSLLPFLGRVLCLVTQSLEKLQVLNGKENWREP</sequence>
<feature type="compositionally biased region" description="Pro residues" evidence="1">
    <location>
        <begin position="43"/>
        <end position="52"/>
    </location>
</feature>
<proteinExistence type="predicted"/>
<evidence type="ECO:0000259" key="2">
    <source>
        <dbReference type="PROSITE" id="PS50105"/>
    </source>
</evidence>
<dbReference type="PROSITE" id="PS50105">
    <property type="entry name" value="SAM_DOMAIN"/>
    <property type="match status" value="1"/>
</dbReference>
<gene>
    <name evidence="3" type="ORF">J1605_006099</name>
</gene>
<feature type="compositionally biased region" description="Basic and acidic residues" evidence="1">
    <location>
        <begin position="213"/>
        <end position="227"/>
    </location>
</feature>
<dbReference type="SMART" id="SM00454">
    <property type="entry name" value="SAM"/>
    <property type="match status" value="1"/>
</dbReference>
<comment type="caution">
    <text evidence="3">The sequence shown here is derived from an EMBL/GenBank/DDBJ whole genome shotgun (WGS) entry which is preliminary data.</text>
</comment>
<evidence type="ECO:0000313" key="3">
    <source>
        <dbReference type="EMBL" id="KAJ8786610.1"/>
    </source>
</evidence>
<feature type="region of interest" description="Disordered" evidence="1">
    <location>
        <begin position="1"/>
        <end position="227"/>
    </location>
</feature>
<dbReference type="Gene3D" id="1.10.150.50">
    <property type="entry name" value="Transcription Factor, Ets-1"/>
    <property type="match status" value="1"/>
</dbReference>
<reference evidence="3 4" key="1">
    <citation type="submission" date="2022-11" db="EMBL/GenBank/DDBJ databases">
        <title>Whole genome sequence of Eschrichtius robustus ER-17-0199.</title>
        <authorList>
            <person name="Bruniche-Olsen A."/>
            <person name="Black A.N."/>
            <person name="Fields C.J."/>
            <person name="Walden K."/>
            <person name="Dewoody J.A."/>
        </authorList>
    </citation>
    <scope>NUCLEOTIDE SEQUENCE [LARGE SCALE GENOMIC DNA]</scope>
    <source>
        <strain evidence="3">ER-17-0199</strain>
        <tissue evidence="3">Blubber</tissue>
    </source>
</reference>
<dbReference type="InterPro" id="IPR013761">
    <property type="entry name" value="SAM/pointed_sf"/>
</dbReference>
<name>A0AB34H6S0_ESCRO</name>
<feature type="region of interest" description="Disordered" evidence="1">
    <location>
        <begin position="394"/>
        <end position="418"/>
    </location>
</feature>
<dbReference type="AlphaFoldDB" id="A0AB34H6S0"/>
<dbReference type="PANTHER" id="PTHR24184:SF6">
    <property type="entry name" value="ANKYRIN REPEAT AND SAM DOMAIN-CONTAINING PROTEIN 3"/>
    <property type="match status" value="1"/>
</dbReference>
<feature type="compositionally biased region" description="Basic residues" evidence="1">
    <location>
        <begin position="139"/>
        <end position="154"/>
    </location>
</feature>
<organism evidence="3 4">
    <name type="scientific">Eschrichtius robustus</name>
    <name type="common">California gray whale</name>
    <name type="synonym">Eschrichtius gibbosus</name>
    <dbReference type="NCBI Taxonomy" id="9764"/>
    <lineage>
        <taxon>Eukaryota</taxon>
        <taxon>Metazoa</taxon>
        <taxon>Chordata</taxon>
        <taxon>Craniata</taxon>
        <taxon>Vertebrata</taxon>
        <taxon>Euteleostomi</taxon>
        <taxon>Mammalia</taxon>
        <taxon>Eutheria</taxon>
        <taxon>Laurasiatheria</taxon>
        <taxon>Artiodactyla</taxon>
        <taxon>Whippomorpha</taxon>
        <taxon>Cetacea</taxon>
        <taxon>Mysticeti</taxon>
        <taxon>Eschrichtiidae</taxon>
        <taxon>Eschrichtius</taxon>
    </lineage>
</organism>
<feature type="compositionally biased region" description="Low complexity" evidence="1">
    <location>
        <begin position="9"/>
        <end position="37"/>
    </location>
</feature>
<feature type="domain" description="SAM" evidence="2">
    <location>
        <begin position="234"/>
        <end position="297"/>
    </location>
</feature>